<evidence type="ECO:0000259" key="6">
    <source>
        <dbReference type="PROSITE" id="PS50195"/>
    </source>
</evidence>
<dbReference type="Ensembl" id="ENSPTIT00000006174.1">
    <property type="protein sequence ID" value="ENSPTIP00000002494.1"/>
    <property type="gene ID" value="ENSPTIG00000005494.1"/>
</dbReference>
<dbReference type="Pfam" id="PF00787">
    <property type="entry name" value="PX"/>
    <property type="match status" value="1"/>
</dbReference>
<dbReference type="GO" id="GO:0032456">
    <property type="term" value="P:endocytic recycling"/>
    <property type="evidence" value="ECO:0007669"/>
    <property type="project" value="TreeGrafter"/>
</dbReference>
<dbReference type="GO" id="GO:0000422">
    <property type="term" value="P:autophagy of mitochondrion"/>
    <property type="evidence" value="ECO:0007669"/>
    <property type="project" value="TreeGrafter"/>
</dbReference>
<protein>
    <recommendedName>
        <fullName evidence="6">PX domain-containing protein</fullName>
    </recommendedName>
</protein>
<evidence type="ECO:0000313" key="7">
    <source>
        <dbReference type="Ensembl" id="ENSPTIP00000002494.1"/>
    </source>
</evidence>
<reference evidence="7" key="1">
    <citation type="submission" date="2025-08" db="UniProtKB">
        <authorList>
            <consortium name="Ensembl"/>
        </authorList>
    </citation>
    <scope>IDENTIFICATION</scope>
</reference>
<evidence type="ECO:0000256" key="2">
    <source>
        <dbReference type="ARBA" id="ARBA00010883"/>
    </source>
</evidence>
<evidence type="ECO:0000256" key="4">
    <source>
        <dbReference type="ARBA" id="ARBA00038663"/>
    </source>
</evidence>
<dbReference type="GeneTree" id="ENSGT00940000155315"/>
<name>A0A8C9M322_PANTA</name>
<organism evidence="7 8">
    <name type="scientific">Panthera tigris altaica</name>
    <name type="common">Siberian tiger</name>
    <dbReference type="NCBI Taxonomy" id="74533"/>
    <lineage>
        <taxon>Eukaryota</taxon>
        <taxon>Metazoa</taxon>
        <taxon>Chordata</taxon>
        <taxon>Craniata</taxon>
        <taxon>Vertebrata</taxon>
        <taxon>Euteleostomi</taxon>
        <taxon>Mammalia</taxon>
        <taxon>Eutheria</taxon>
        <taxon>Laurasiatheria</taxon>
        <taxon>Carnivora</taxon>
        <taxon>Feliformia</taxon>
        <taxon>Felidae</taxon>
        <taxon>Pantherinae</taxon>
        <taxon>Panthera</taxon>
    </lineage>
</organism>
<accession>A0A8C9M322</accession>
<comment type="subcellular location">
    <subcellularLocation>
        <location evidence="1">Early endosome membrane</location>
        <topology evidence="1">Peripheral membrane protein</topology>
        <orientation evidence="1">Cytoplasmic side</orientation>
    </subcellularLocation>
</comment>
<evidence type="ECO:0000313" key="8">
    <source>
        <dbReference type="Proteomes" id="UP000675900"/>
    </source>
</evidence>
<evidence type="ECO:0000256" key="5">
    <source>
        <dbReference type="SAM" id="MobiDB-lite"/>
    </source>
</evidence>
<evidence type="ECO:0000256" key="1">
    <source>
        <dbReference type="ARBA" id="ARBA00004469"/>
    </source>
</evidence>
<dbReference type="AlphaFoldDB" id="A0A8C9M322"/>
<comment type="subunit">
    <text evidence="4">Heterodimer; heterodimerizes with SNX4.</text>
</comment>
<dbReference type="SMART" id="SM00312">
    <property type="entry name" value="PX"/>
    <property type="match status" value="1"/>
</dbReference>
<reference evidence="7" key="2">
    <citation type="submission" date="2025-09" db="UniProtKB">
        <authorList>
            <consortium name="Ensembl"/>
        </authorList>
    </citation>
    <scope>IDENTIFICATION</scope>
</reference>
<dbReference type="GO" id="GO:0034727">
    <property type="term" value="P:piecemeal microautophagy of the nucleus"/>
    <property type="evidence" value="ECO:0007669"/>
    <property type="project" value="TreeGrafter"/>
</dbReference>
<evidence type="ECO:0000256" key="3">
    <source>
        <dbReference type="ARBA" id="ARBA00022448"/>
    </source>
</evidence>
<dbReference type="GO" id="GO:0031901">
    <property type="term" value="C:early endosome membrane"/>
    <property type="evidence" value="ECO:0007669"/>
    <property type="project" value="UniProtKB-SubCell"/>
</dbReference>
<dbReference type="Gene3D" id="3.30.1520.10">
    <property type="entry name" value="Phox-like domain"/>
    <property type="match status" value="1"/>
</dbReference>
<proteinExistence type="inferred from homology"/>
<dbReference type="GO" id="GO:0035091">
    <property type="term" value="F:phosphatidylinositol binding"/>
    <property type="evidence" value="ECO:0007669"/>
    <property type="project" value="InterPro"/>
</dbReference>
<dbReference type="PANTHER" id="PTHR45949:SF3">
    <property type="entry name" value="SORTING NEXIN-7"/>
    <property type="match status" value="1"/>
</dbReference>
<feature type="region of interest" description="Disordered" evidence="5">
    <location>
        <begin position="1"/>
        <end position="41"/>
    </location>
</feature>
<keyword evidence="8" id="KW-1185">Reference proteome</keyword>
<keyword evidence="3" id="KW-0813">Transport</keyword>
<dbReference type="GO" id="GO:0000407">
    <property type="term" value="C:phagophore assembly site"/>
    <property type="evidence" value="ECO:0007669"/>
    <property type="project" value="TreeGrafter"/>
</dbReference>
<dbReference type="InterPro" id="IPR001683">
    <property type="entry name" value="PX_dom"/>
</dbReference>
<comment type="similarity">
    <text evidence="2">Belongs to the sorting nexin family.</text>
</comment>
<dbReference type="GO" id="GO:0015031">
    <property type="term" value="P:protein transport"/>
    <property type="evidence" value="ECO:0007669"/>
    <property type="project" value="TreeGrafter"/>
</dbReference>
<dbReference type="SUPFAM" id="SSF64268">
    <property type="entry name" value="PX domain"/>
    <property type="match status" value="1"/>
</dbReference>
<dbReference type="Proteomes" id="UP000675900">
    <property type="component" value="Unassembled WGS sequence"/>
</dbReference>
<dbReference type="PANTHER" id="PTHR45949">
    <property type="entry name" value="SORTING NEXIN-4"/>
    <property type="match status" value="1"/>
</dbReference>
<dbReference type="InterPro" id="IPR036871">
    <property type="entry name" value="PX_dom_sf"/>
</dbReference>
<feature type="domain" description="PX" evidence="6">
    <location>
        <begin position="98"/>
        <end position="236"/>
    </location>
</feature>
<dbReference type="GO" id="GO:0061709">
    <property type="term" value="P:reticulophagy"/>
    <property type="evidence" value="ECO:0007669"/>
    <property type="project" value="TreeGrafter"/>
</dbReference>
<dbReference type="PROSITE" id="PS50195">
    <property type="entry name" value="PX"/>
    <property type="match status" value="1"/>
</dbReference>
<sequence>MNLIPGEKQSSSQAPVITLPAGGTGGESPGVDVPLPGSSDSSTLLQAEVLDLDEDEDDLEVFSKDASLMDMNSFSPMMPTSPLSMINQVKFEDEPDLKDLFITDDEPESHVTTIELFITYRIITKTSHGQFDSSEFEVRRRYQDFLWLKGKFEDAHPTLIIPPLPEKQSCCTAMRGVKSRPEEFTEMNNFVEVFSQKINLIDKISQRIYKEERECSDEMKEYGSIHILWSVSEEDLVDTLKGIASCVDKCCKATEKWMSGLSEALLPVVHEYVLYSEMLMGVMKRRDQIQAEEALTYKKADTDLLTEEIGKLEDKVECANNALKSAFTDMTEENIQYYEQCLATRESFLASQTDLHLEETSEDKPESH</sequence>